<evidence type="ECO:0000256" key="1">
    <source>
        <dbReference type="SAM" id="MobiDB-lite"/>
    </source>
</evidence>
<organism evidence="3 4">
    <name type="scientific">Folsomia candida</name>
    <name type="common">Springtail</name>
    <dbReference type="NCBI Taxonomy" id="158441"/>
    <lineage>
        <taxon>Eukaryota</taxon>
        <taxon>Metazoa</taxon>
        <taxon>Ecdysozoa</taxon>
        <taxon>Arthropoda</taxon>
        <taxon>Hexapoda</taxon>
        <taxon>Collembola</taxon>
        <taxon>Entomobryomorpha</taxon>
        <taxon>Isotomoidea</taxon>
        <taxon>Isotomidae</taxon>
        <taxon>Proisotominae</taxon>
        <taxon>Folsomia</taxon>
    </lineage>
</organism>
<dbReference type="Pfam" id="PF01612">
    <property type="entry name" value="DNA_pol_A_exo1"/>
    <property type="match status" value="1"/>
</dbReference>
<dbReference type="EMBL" id="LNIX01000018">
    <property type="protein sequence ID" value="OXA44911.1"/>
    <property type="molecule type" value="Genomic_DNA"/>
</dbReference>
<dbReference type="InterPro" id="IPR002562">
    <property type="entry name" value="3'-5'_exonuclease_dom"/>
</dbReference>
<name>A0A226DJX8_FOLCA</name>
<dbReference type="GO" id="GO:0003676">
    <property type="term" value="F:nucleic acid binding"/>
    <property type="evidence" value="ECO:0007669"/>
    <property type="project" value="InterPro"/>
</dbReference>
<evidence type="ECO:0000313" key="4">
    <source>
        <dbReference type="Proteomes" id="UP000198287"/>
    </source>
</evidence>
<protein>
    <submittedName>
        <fullName evidence="3">Gag-Pol polyprotein</fullName>
    </submittedName>
</protein>
<reference evidence="3 4" key="1">
    <citation type="submission" date="2015-12" db="EMBL/GenBank/DDBJ databases">
        <title>The genome of Folsomia candida.</title>
        <authorList>
            <person name="Faddeeva A."/>
            <person name="Derks M.F."/>
            <person name="Anvar Y."/>
            <person name="Smit S."/>
            <person name="Van Straalen N."/>
            <person name="Roelofs D."/>
        </authorList>
    </citation>
    <scope>NUCLEOTIDE SEQUENCE [LARGE SCALE GENOMIC DNA]</scope>
    <source>
        <strain evidence="3 4">VU population</strain>
        <tissue evidence="3">Whole body</tissue>
    </source>
</reference>
<dbReference type="InterPro" id="IPR036397">
    <property type="entry name" value="RNaseH_sf"/>
</dbReference>
<evidence type="ECO:0000259" key="2">
    <source>
        <dbReference type="Pfam" id="PF01612"/>
    </source>
</evidence>
<accession>A0A226DJX8</accession>
<dbReference type="InterPro" id="IPR012337">
    <property type="entry name" value="RNaseH-like_sf"/>
</dbReference>
<sequence length="289" mass="33061">MMNVFNFRDKKMTNTDWRIRDLTQRQQAYAAKDAYYTLRIFYSLYDKLGLDGVKKAVLISSKKLIVNPSLRKFDVKKPLSHDAITDAIIDWRKHLALNLDWQPEQILPFAQITNLSVWLGKQELTEVGADIVQSKVVALGMKANYKSADARLLQFLNPTEKDKMNTIQCRNCGEIGHINKANHEERNRQKALKFGQNYGMTADEVYKLWGEQKKANQKAKETKKFPQDYRMDSSSTLSPPAYPEPKHSKATVKSSLAPLAGIRPGGMSDSDSSDDDFLKKPTTSWKKRR</sequence>
<dbReference type="SUPFAM" id="SSF53098">
    <property type="entry name" value="Ribonuclease H-like"/>
    <property type="match status" value="1"/>
</dbReference>
<feature type="domain" description="3'-5' exonuclease" evidence="2">
    <location>
        <begin position="9"/>
        <end position="48"/>
    </location>
</feature>
<keyword evidence="4" id="KW-1185">Reference proteome</keyword>
<feature type="region of interest" description="Disordered" evidence="1">
    <location>
        <begin position="217"/>
        <end position="289"/>
    </location>
</feature>
<dbReference type="Gene3D" id="3.30.420.10">
    <property type="entry name" value="Ribonuclease H-like superfamily/Ribonuclease H"/>
    <property type="match status" value="1"/>
</dbReference>
<dbReference type="Proteomes" id="UP000198287">
    <property type="component" value="Unassembled WGS sequence"/>
</dbReference>
<gene>
    <name evidence="3" type="ORF">Fcan01_20018</name>
</gene>
<feature type="compositionally biased region" description="Basic and acidic residues" evidence="1">
    <location>
        <begin position="217"/>
        <end position="231"/>
    </location>
</feature>
<dbReference type="GO" id="GO:0008408">
    <property type="term" value="F:3'-5' exonuclease activity"/>
    <property type="evidence" value="ECO:0007669"/>
    <property type="project" value="InterPro"/>
</dbReference>
<dbReference type="AlphaFoldDB" id="A0A226DJX8"/>
<proteinExistence type="predicted"/>
<evidence type="ECO:0000313" key="3">
    <source>
        <dbReference type="EMBL" id="OXA44911.1"/>
    </source>
</evidence>
<comment type="caution">
    <text evidence="3">The sequence shown here is derived from an EMBL/GenBank/DDBJ whole genome shotgun (WGS) entry which is preliminary data.</text>
</comment>
<dbReference type="GO" id="GO:0006139">
    <property type="term" value="P:nucleobase-containing compound metabolic process"/>
    <property type="evidence" value="ECO:0007669"/>
    <property type="project" value="InterPro"/>
</dbReference>